<dbReference type="AlphaFoldDB" id="B7K9M1"/>
<proteinExistence type="predicted"/>
<gene>
    <name evidence="1" type="ordered locus">PCC7424_1549</name>
</gene>
<dbReference type="RefSeq" id="WP_012598933.1">
    <property type="nucleotide sequence ID" value="NC_011729.1"/>
</dbReference>
<dbReference type="EMBL" id="CP001291">
    <property type="protein sequence ID" value="ACK69989.1"/>
    <property type="molecule type" value="Genomic_DNA"/>
</dbReference>
<keyword evidence="2" id="KW-1185">Reference proteome</keyword>
<reference evidence="2" key="1">
    <citation type="journal article" date="2011" name="MBio">
        <title>Novel metabolic attributes of the genus Cyanothece, comprising a group of unicellular nitrogen-fixing Cyanobacteria.</title>
        <authorList>
            <person name="Bandyopadhyay A."/>
            <person name="Elvitigala T."/>
            <person name="Welsh E."/>
            <person name="Stockel J."/>
            <person name="Liberton M."/>
            <person name="Min H."/>
            <person name="Sherman L.A."/>
            <person name="Pakrasi H.B."/>
        </authorList>
    </citation>
    <scope>NUCLEOTIDE SEQUENCE [LARGE SCALE GENOMIC DNA]</scope>
    <source>
        <strain evidence="2">PCC 7424</strain>
    </source>
</reference>
<protein>
    <submittedName>
        <fullName evidence="1">Uncharacterized protein</fullName>
    </submittedName>
</protein>
<evidence type="ECO:0000313" key="2">
    <source>
        <dbReference type="Proteomes" id="UP000002384"/>
    </source>
</evidence>
<dbReference type="KEGG" id="cyc:PCC7424_1549"/>
<sequence>MRNTGLDATPKEYLYLRLANAPEYPYNQSYHWAGFSAIGQVRSSCSSPQKIPFVDL</sequence>
<accession>B7K9M1</accession>
<name>B7K9M1_GLOC7</name>
<dbReference type="HOGENOM" id="CLU_3006647_0_0_3"/>
<evidence type="ECO:0000313" key="1">
    <source>
        <dbReference type="EMBL" id="ACK69989.1"/>
    </source>
</evidence>
<organism evidence="1 2">
    <name type="scientific">Gloeothece citriformis (strain PCC 7424)</name>
    <name type="common">Cyanothece sp. (strain PCC 7424)</name>
    <dbReference type="NCBI Taxonomy" id="65393"/>
    <lineage>
        <taxon>Bacteria</taxon>
        <taxon>Bacillati</taxon>
        <taxon>Cyanobacteriota</taxon>
        <taxon>Cyanophyceae</taxon>
        <taxon>Oscillatoriophycideae</taxon>
        <taxon>Chroococcales</taxon>
        <taxon>Aphanothecaceae</taxon>
        <taxon>Gloeothece</taxon>
        <taxon>Gloeothece citriformis</taxon>
    </lineage>
</organism>
<dbReference type="Proteomes" id="UP000002384">
    <property type="component" value="Chromosome"/>
</dbReference>